<dbReference type="EMBL" id="VBTH01000012">
    <property type="protein sequence ID" value="TLQ03908.1"/>
    <property type="molecule type" value="Genomic_DNA"/>
</dbReference>
<dbReference type="Proteomes" id="UP000305541">
    <property type="component" value="Unassembled WGS sequence"/>
</dbReference>
<dbReference type="GO" id="GO:0004519">
    <property type="term" value="F:endonuclease activity"/>
    <property type="evidence" value="ECO:0007669"/>
    <property type="project" value="UniProtKB-KW"/>
</dbReference>
<dbReference type="GO" id="GO:0003676">
    <property type="term" value="F:nucleic acid binding"/>
    <property type="evidence" value="ECO:0007669"/>
    <property type="project" value="InterPro"/>
</dbReference>
<comment type="caution">
    <text evidence="2">The sequence shown here is derived from an EMBL/GenBank/DDBJ whole genome shotgun (WGS) entry which is preliminary data.</text>
</comment>
<organism evidence="2 3">
    <name type="scientific">Pediococcus stilesii</name>
    <dbReference type="NCBI Taxonomy" id="331679"/>
    <lineage>
        <taxon>Bacteria</taxon>
        <taxon>Bacillati</taxon>
        <taxon>Bacillota</taxon>
        <taxon>Bacilli</taxon>
        <taxon>Lactobacillales</taxon>
        <taxon>Lactobacillaceae</taxon>
        <taxon>Pediococcus</taxon>
    </lineage>
</organism>
<dbReference type="Pfam" id="PF01223">
    <property type="entry name" value="Endonuclease_NS"/>
    <property type="match status" value="1"/>
</dbReference>
<reference evidence="2 3" key="1">
    <citation type="submission" date="2019-05" db="EMBL/GenBank/DDBJ databases">
        <title>The metagenome of a microbial culture collection derived from dairy environment covers the genomic content of the human microbiome.</title>
        <authorList>
            <person name="Roder T."/>
            <person name="Wuthrich D."/>
            <person name="Sattari Z."/>
            <person name="Von Ah U."/>
            <person name="Bar C."/>
            <person name="Ronchi F."/>
            <person name="Macpherson A.J."/>
            <person name="Ganal-Vonarburg S.C."/>
            <person name="Bruggmann R."/>
            <person name="Vergeres G."/>
        </authorList>
    </citation>
    <scope>NUCLEOTIDE SEQUENCE [LARGE SCALE GENOMIC DNA]</scope>
    <source>
        <strain evidence="2 3">FAM 18815</strain>
    </source>
</reference>
<dbReference type="GO" id="GO:0046872">
    <property type="term" value="F:metal ion binding"/>
    <property type="evidence" value="ECO:0007669"/>
    <property type="project" value="InterPro"/>
</dbReference>
<accession>A0A5R9BT69</accession>
<name>A0A5R9BT69_9LACO</name>
<protein>
    <submittedName>
        <fullName evidence="2">DNA/RNA non-specific endonuclease</fullName>
    </submittedName>
</protein>
<dbReference type="AlphaFoldDB" id="A0A5R9BT69"/>
<feature type="domain" description="DNA/RNA non-specific endonuclease/pyrophosphatase/phosphodiesterase" evidence="1">
    <location>
        <begin position="86"/>
        <end position="262"/>
    </location>
</feature>
<proteinExistence type="predicted"/>
<sequence>MSKRKRKKQSSNTSFWLVIILAVFAFFFKGGDIHQLANNLTNQFIPGNSKTVKSVEDNRLSQLTFKSGGTAYVFVNNNKSDLNAKDWKQNQIVYGNLDRLNRTTQATGYLSRANLVKSNTRTSQTWNPTGWHQKRLKINGKMIEIQNRGHLLAYSITGKFDNNGRYNPRKLGSLDNPKNLATQTAFSNQQTMQIFEERVRNALAKNKKVIYKVSTVFKGNGLMPIGYHAEALSTDGTLNFNVFVWNVQPGVQFDYNTGRSRVDRSMTVRSN</sequence>
<dbReference type="Gene3D" id="3.40.570.10">
    <property type="entry name" value="Extracellular Endonuclease, subunit A"/>
    <property type="match status" value="1"/>
</dbReference>
<dbReference type="OrthoDB" id="9783680at2"/>
<dbReference type="GO" id="GO:0016787">
    <property type="term" value="F:hydrolase activity"/>
    <property type="evidence" value="ECO:0007669"/>
    <property type="project" value="InterPro"/>
</dbReference>
<gene>
    <name evidence="2" type="ORF">FEZ51_07215</name>
</gene>
<evidence type="ECO:0000259" key="1">
    <source>
        <dbReference type="SMART" id="SM00892"/>
    </source>
</evidence>
<keyword evidence="2" id="KW-0255">Endonuclease</keyword>
<evidence type="ECO:0000313" key="2">
    <source>
        <dbReference type="EMBL" id="TLQ03908.1"/>
    </source>
</evidence>
<dbReference type="RefSeq" id="WP_138474559.1">
    <property type="nucleotide sequence ID" value="NZ_VBTH01000012.1"/>
</dbReference>
<dbReference type="InterPro" id="IPR001604">
    <property type="entry name" value="Endo_G_ENPP1-like_dom"/>
</dbReference>
<evidence type="ECO:0000313" key="3">
    <source>
        <dbReference type="Proteomes" id="UP000305541"/>
    </source>
</evidence>
<keyword evidence="2" id="KW-0378">Hydrolase</keyword>
<dbReference type="SMART" id="SM00892">
    <property type="entry name" value="Endonuclease_NS"/>
    <property type="match status" value="1"/>
</dbReference>
<dbReference type="InterPro" id="IPR044929">
    <property type="entry name" value="DNA/RNA_non-sp_Endonuclease_sf"/>
</dbReference>
<keyword evidence="2" id="KW-0540">Nuclease</keyword>